<sequence>MEERALSSEHDDDGALTPLHPDHIKVLRINALLMLLPVLAGVIVLEIADFAPAGLFAGLYLLVAIFILWRIPRRRYRFKGFAMSGDRLRVVRGLWWHSDTVVPFGRVQHIDVDQGPVQRYYKLATLTLHTAGTHNASVHLPGLLHEEALAMREEIRAHIKRETL</sequence>
<keyword evidence="1" id="KW-1133">Transmembrane helix</keyword>
<protein>
    <submittedName>
        <fullName evidence="3">PH domain-containing protein</fullName>
    </submittedName>
</protein>
<dbReference type="PANTHER" id="PTHR34473">
    <property type="entry name" value="UPF0699 TRANSMEMBRANE PROTEIN YDBS"/>
    <property type="match status" value="1"/>
</dbReference>
<evidence type="ECO:0000259" key="2">
    <source>
        <dbReference type="Pfam" id="PF03703"/>
    </source>
</evidence>
<dbReference type="InterPro" id="IPR005182">
    <property type="entry name" value="YdbS-like_PH"/>
</dbReference>
<evidence type="ECO:0000313" key="3">
    <source>
        <dbReference type="EMBL" id="NVD45142.1"/>
    </source>
</evidence>
<proteinExistence type="predicted"/>
<feature type="transmembrane region" description="Helical" evidence="1">
    <location>
        <begin position="50"/>
        <end position="69"/>
    </location>
</feature>
<dbReference type="Pfam" id="PF03703">
    <property type="entry name" value="bPH_2"/>
    <property type="match status" value="1"/>
</dbReference>
<gene>
    <name evidence="3" type="ORF">HUV48_08930</name>
</gene>
<organism evidence="3 4">
    <name type="scientific">Qipengyuania atrilutea</name>
    <dbReference type="NCBI Taxonomy" id="2744473"/>
    <lineage>
        <taxon>Bacteria</taxon>
        <taxon>Pseudomonadati</taxon>
        <taxon>Pseudomonadota</taxon>
        <taxon>Alphaproteobacteria</taxon>
        <taxon>Sphingomonadales</taxon>
        <taxon>Erythrobacteraceae</taxon>
        <taxon>Qipengyuania</taxon>
    </lineage>
</organism>
<name>A0A850H4N2_9SPHN</name>
<dbReference type="RefSeq" id="WP_176267470.1">
    <property type="nucleotide sequence ID" value="NZ_JABWGV010000003.1"/>
</dbReference>
<keyword evidence="1" id="KW-0812">Transmembrane</keyword>
<evidence type="ECO:0000256" key="1">
    <source>
        <dbReference type="SAM" id="Phobius"/>
    </source>
</evidence>
<feature type="transmembrane region" description="Helical" evidence="1">
    <location>
        <begin position="26"/>
        <end position="44"/>
    </location>
</feature>
<reference evidence="3 4" key="1">
    <citation type="submission" date="2020-06" db="EMBL/GenBank/DDBJ databases">
        <title>Altererythrobacter sp. HHU K3-1.</title>
        <authorList>
            <person name="Zhang D."/>
            <person name="Xue H."/>
        </authorList>
    </citation>
    <scope>NUCLEOTIDE SEQUENCE [LARGE SCALE GENOMIC DNA]</scope>
    <source>
        <strain evidence="3 4">HHU K3-1</strain>
    </source>
</reference>
<feature type="domain" description="YdbS-like PH" evidence="2">
    <location>
        <begin position="76"/>
        <end position="155"/>
    </location>
</feature>
<dbReference type="EMBL" id="JABWGV010000003">
    <property type="protein sequence ID" value="NVD45142.1"/>
    <property type="molecule type" value="Genomic_DNA"/>
</dbReference>
<keyword evidence="1" id="KW-0472">Membrane</keyword>
<accession>A0A850H4N2</accession>
<comment type="caution">
    <text evidence="3">The sequence shown here is derived from an EMBL/GenBank/DDBJ whole genome shotgun (WGS) entry which is preliminary data.</text>
</comment>
<dbReference type="Proteomes" id="UP000561438">
    <property type="component" value="Unassembled WGS sequence"/>
</dbReference>
<keyword evidence="4" id="KW-1185">Reference proteome</keyword>
<dbReference type="PANTHER" id="PTHR34473:SF2">
    <property type="entry name" value="UPF0699 TRANSMEMBRANE PROTEIN YDBT"/>
    <property type="match status" value="1"/>
</dbReference>
<evidence type="ECO:0000313" key="4">
    <source>
        <dbReference type="Proteomes" id="UP000561438"/>
    </source>
</evidence>
<dbReference type="AlphaFoldDB" id="A0A850H4N2"/>